<dbReference type="RefSeq" id="WP_088565428.1">
    <property type="nucleotide sequence ID" value="NZ_CP020946.1"/>
</dbReference>
<proteinExistence type="predicted"/>
<dbReference type="EMBL" id="CP020946">
    <property type="protein sequence ID" value="ASD63926.1"/>
    <property type="molecule type" value="Genomic_DNA"/>
</dbReference>
<accession>A0A1Z3N8Z9</accession>
<dbReference type="Proteomes" id="UP000197003">
    <property type="component" value="Chromosome"/>
</dbReference>
<gene>
    <name evidence="1" type="ORF">B9G79_10285</name>
</gene>
<dbReference type="AlphaFoldDB" id="A0A1Z3N8Z9"/>
<name>A0A1Z3N8Z9_BDEBC</name>
<organism evidence="1 2">
    <name type="scientific">Bdellovibrio bacteriovorus</name>
    <dbReference type="NCBI Taxonomy" id="959"/>
    <lineage>
        <taxon>Bacteria</taxon>
        <taxon>Pseudomonadati</taxon>
        <taxon>Bdellovibrionota</taxon>
        <taxon>Bdellovibrionia</taxon>
        <taxon>Bdellovibrionales</taxon>
        <taxon>Pseudobdellovibrionaceae</taxon>
        <taxon>Bdellovibrio</taxon>
    </lineage>
</organism>
<evidence type="ECO:0000313" key="1">
    <source>
        <dbReference type="EMBL" id="ASD63926.1"/>
    </source>
</evidence>
<sequence length="327" mass="35370">MFTKSLNSLFAILLLAGITWVDSHALATVPKYPAVREVRGQVWLTGKDGKRLSLRGPTTLREKATLETSLDGEVKVQLDEKRSFTVLGGSELVIPVISWEGGEAPVLNLKSGHVHWRQSLKDKGPYNVAVRSDLFEFIAPAGDYVLSIDPGKAFAGVKMFEGSMEFSALNGEDSAKVQSGQQVGFQGVIEGGEIAYDILLQGRKIPRGRLTTVTAIDLKELSKASEAEKMRLKKQASEQARAAKAKADSKKAGAICEKPAGRFNECSWTCFNNPKKEKKACLVAVPGVSCVRHRCNANGEWAEETVLDAEKGGSACKAQVVVGPCDY</sequence>
<dbReference type="OrthoDB" id="5292647at2"/>
<reference evidence="1 2" key="1">
    <citation type="submission" date="2017-04" db="EMBL/GenBank/DDBJ databases">
        <title>Whole genome sequence of Bdellovibrio bacteriovorus strain SSB218315.</title>
        <authorList>
            <person name="Oyedara O."/>
            <person name="Rodriguez-Perez M.A."/>
        </authorList>
    </citation>
    <scope>NUCLEOTIDE SEQUENCE [LARGE SCALE GENOMIC DNA]</scope>
    <source>
        <strain evidence="1 2">SSB218315</strain>
    </source>
</reference>
<protein>
    <recommendedName>
        <fullName evidence="3">FecR protein domain-containing protein</fullName>
    </recommendedName>
</protein>
<evidence type="ECO:0000313" key="2">
    <source>
        <dbReference type="Proteomes" id="UP000197003"/>
    </source>
</evidence>
<evidence type="ECO:0008006" key="3">
    <source>
        <dbReference type="Google" id="ProtNLM"/>
    </source>
</evidence>